<name>X1VKM3_9ZZZZ</name>
<gene>
    <name evidence="1" type="ORF">S12H4_56859</name>
</gene>
<protein>
    <recommendedName>
        <fullName evidence="2">Saccharopine dehydrogenase NADP binding domain-containing protein</fullName>
    </recommendedName>
</protein>
<proteinExistence type="predicted"/>
<organism evidence="1">
    <name type="scientific">marine sediment metagenome</name>
    <dbReference type="NCBI Taxonomy" id="412755"/>
    <lineage>
        <taxon>unclassified sequences</taxon>
        <taxon>metagenomes</taxon>
        <taxon>ecological metagenomes</taxon>
    </lineage>
</organism>
<dbReference type="EMBL" id="BARW01036676">
    <property type="protein sequence ID" value="GAJ19712.1"/>
    <property type="molecule type" value="Genomic_DNA"/>
</dbReference>
<evidence type="ECO:0008006" key="2">
    <source>
        <dbReference type="Google" id="ProtNLM"/>
    </source>
</evidence>
<dbReference type="AlphaFoldDB" id="X1VKM3"/>
<reference evidence="1" key="1">
    <citation type="journal article" date="2014" name="Front. Microbiol.">
        <title>High frequency of phylogenetically diverse reductive dehalogenase-homologous genes in deep subseafloor sedimentary metagenomes.</title>
        <authorList>
            <person name="Kawai M."/>
            <person name="Futagami T."/>
            <person name="Toyoda A."/>
            <person name="Takaki Y."/>
            <person name="Nishi S."/>
            <person name="Hori S."/>
            <person name="Arai W."/>
            <person name="Tsubouchi T."/>
            <person name="Morono Y."/>
            <person name="Uchiyama I."/>
            <person name="Ito T."/>
            <person name="Fujiyama A."/>
            <person name="Inagaki F."/>
            <person name="Takami H."/>
        </authorList>
    </citation>
    <scope>NUCLEOTIDE SEQUENCE</scope>
    <source>
        <strain evidence="1">Expedition CK06-06</strain>
    </source>
</reference>
<comment type="caution">
    <text evidence="1">The sequence shown here is derived from an EMBL/GenBank/DDBJ whole genome shotgun (WGS) entry which is preliminary data.</text>
</comment>
<sequence>METDMMIIGLGGVGRDCLEFLVREPSISSIVGADVKEKYGQGVINIASAGAMHMGYYPEAKFVGMNLLDDVDKNAEIIRKVNPRIILNCTTMLTWWQPAAVLPAEVIKRLEDVVISDPDLPFNLRLTYHLMQAVAKSGIKPLIVNGSYGDAVGPALERIGLAPTVGMGNCDSEMAFIRMIVARKEGLKPRD</sequence>
<evidence type="ECO:0000313" key="1">
    <source>
        <dbReference type="EMBL" id="GAJ19712.1"/>
    </source>
</evidence>
<accession>X1VKM3</accession>
<feature type="non-terminal residue" evidence="1">
    <location>
        <position position="191"/>
    </location>
</feature>